<dbReference type="RefSeq" id="WP_281932452.1">
    <property type="nucleotide sequence ID" value="NZ_AP027143.1"/>
</dbReference>
<dbReference type="Proteomes" id="UP001317629">
    <property type="component" value="Plasmid pSS37A-Re-1"/>
</dbReference>
<sequence>MKIAAPAFGAHPPESAAPRVVKKPQLAGSFEAYVAEAQVTHAKINASPAGRSGQPEFANITKAEYVAWGKSKFEQGEITLDDLFQIQFAGGDFDGTVSSDMGKHDFVAFFEGLIENEIKAGRASDRQSMIPAYRHVLASMSRHD</sequence>
<reference evidence="1 2" key="1">
    <citation type="journal article" date="2023" name="Int. J. Syst. Evol. Microbiol.">
        <title>Methylocystis iwaonis sp. nov., a type II methane-oxidizing bacterium from surface soil of a rice paddy field in Japan, and emended description of the genus Methylocystis (ex Whittenbury et al. 1970) Bowman et al. 1993.</title>
        <authorList>
            <person name="Kaise H."/>
            <person name="Sawadogo J.B."/>
            <person name="Alam M.S."/>
            <person name="Ueno C."/>
            <person name="Dianou D."/>
            <person name="Shinjo R."/>
            <person name="Asakawa S."/>
        </authorList>
    </citation>
    <scope>NUCLEOTIDE SEQUENCE [LARGE SCALE GENOMIC DNA]</scope>
    <source>
        <strain evidence="1 2">SS37A-Re</strain>
    </source>
</reference>
<organism evidence="1 2">
    <name type="scientific">Methylocystis iwaonis</name>
    <dbReference type="NCBI Taxonomy" id="2885079"/>
    <lineage>
        <taxon>Bacteria</taxon>
        <taxon>Pseudomonadati</taxon>
        <taxon>Pseudomonadota</taxon>
        <taxon>Alphaproteobacteria</taxon>
        <taxon>Hyphomicrobiales</taxon>
        <taxon>Methylocystaceae</taxon>
        <taxon>Methylocystis</taxon>
    </lineage>
</organism>
<protein>
    <recommendedName>
        <fullName evidence="3">Flagellar protein FlgJ N-terminal domain-containing protein</fullName>
    </recommendedName>
</protein>
<geneLocation type="plasmid" evidence="1 2">
    <name>pSS37A-Re-1</name>
</geneLocation>
<evidence type="ECO:0008006" key="3">
    <source>
        <dbReference type="Google" id="ProtNLM"/>
    </source>
</evidence>
<gene>
    <name evidence="1" type="ORF">SS37A_36640</name>
</gene>
<name>A0ABM8EDN7_9HYPH</name>
<keyword evidence="1" id="KW-0614">Plasmid</keyword>
<evidence type="ECO:0000313" key="2">
    <source>
        <dbReference type="Proteomes" id="UP001317629"/>
    </source>
</evidence>
<proteinExistence type="predicted"/>
<accession>A0ABM8EDN7</accession>
<keyword evidence="2" id="KW-1185">Reference proteome</keyword>
<dbReference type="EMBL" id="AP027143">
    <property type="protein sequence ID" value="BDV36134.1"/>
    <property type="molecule type" value="Genomic_DNA"/>
</dbReference>
<evidence type="ECO:0000313" key="1">
    <source>
        <dbReference type="EMBL" id="BDV36134.1"/>
    </source>
</evidence>